<dbReference type="InterPro" id="IPR050416">
    <property type="entry name" value="FAD-linked_Oxidoreductase"/>
</dbReference>
<evidence type="ECO:0000256" key="3">
    <source>
        <dbReference type="ARBA" id="ARBA00022827"/>
    </source>
</evidence>
<dbReference type="Gene3D" id="3.30.465.10">
    <property type="match status" value="1"/>
</dbReference>
<dbReference type="InterPro" id="IPR000836">
    <property type="entry name" value="PRTase_dom"/>
</dbReference>
<gene>
    <name evidence="7" type="ORF">BJ878DRAFT_504291</name>
</gene>
<keyword evidence="8" id="KW-1185">Reference proteome</keyword>
<comment type="caution">
    <text evidence="7">The sequence shown here is derived from an EMBL/GenBank/DDBJ whole genome shotgun (WGS) entry which is preliminary data.</text>
</comment>
<dbReference type="InterPro" id="IPR005919">
    <property type="entry name" value="Pmev_kin_anim"/>
</dbReference>
<dbReference type="Pfam" id="PF01565">
    <property type="entry name" value="FAD_binding_4"/>
    <property type="match status" value="1"/>
</dbReference>
<dbReference type="Gene3D" id="3.40.462.20">
    <property type="match status" value="1"/>
</dbReference>
<keyword evidence="4" id="KW-0560">Oxidoreductase</keyword>
<dbReference type="GO" id="GO:0006695">
    <property type="term" value="P:cholesterol biosynthetic process"/>
    <property type="evidence" value="ECO:0007669"/>
    <property type="project" value="InterPro"/>
</dbReference>
<comment type="similarity">
    <text evidence="1">Belongs to the oxygen-dependent FAD-linked oxidoreductase family.</text>
</comment>
<dbReference type="GO" id="GO:0071949">
    <property type="term" value="F:FAD binding"/>
    <property type="evidence" value="ECO:0007669"/>
    <property type="project" value="InterPro"/>
</dbReference>
<dbReference type="OrthoDB" id="363185at2759"/>
<dbReference type="PANTHER" id="PTHR42973:SF25">
    <property type="entry name" value="PHOSPHOMEVALONATE KINASE"/>
    <property type="match status" value="1"/>
</dbReference>
<dbReference type="Gene3D" id="3.40.50.300">
    <property type="entry name" value="P-loop containing nucleotide triphosphate hydrolases"/>
    <property type="match status" value="1"/>
</dbReference>
<sequence length="1156" mass="127722">MATITELKHALEHKASATTSSSRQPLSDNQYSTGFDILKQGSESSAYEKFIITQLSQLLSRLLESRACLSMLEIGPGPESVLGHLSSRLRRKITRYSAFEPNSLFFARLKEWLHNFQGTELPLSCLEAPPALHQRPFALESTLHSISATSGEDKAAGFDMVLFCHSMYGMKSRRKIIEKTLELLVNNPKGGMVVVFHRNGALNFEGLVHHQTASFPSGQIRLANKDADLDAFSPFVAGYVMQDKDADDLVRKEWRQVLREFGRHDGSNEVQLVFSSPEVMVTFNQHATKLPELTAEVPVVRGELILKNPDVRQHRPAILVRPTEIRHVQQCVHWAIKHDLQLTILGGSHSDHCVWPNVVAVDMSAFNQIQIISGQEDESVSVSGMGARIVVGAGCRSGDIIQKAMESGLTVPLGSRPSVGAGLWLSGGIGHLSRVHGLTSDAIKGAVLVSVSSGQILYIGDVPGQHRPRDAIHPENEDELLWAIRGAGTNFGIIVSVTFQTYIAPTYSIRNWVIPLQDDAEARLWLHNFDELLAKKLPRSSSADSYLYWEADQLHLGITLIESSVDKTALGKQTLELEFLGSCKSHKIVDGVGLFDTEMYMSEMHSGNSARKTSAFKRGPFLKHIGTTNIANILIAAIKSRPTPFCYIHLLQGGGAIGDHTMDGTAFGCRDWEFECVVTGIWSRHQDGTSTARVVKNWVYDVMKDLLPLSNGVYSADLGPDPRDIILAEKAFASNRPRLAHLKTIFDPHHVLAYTCPLPKKSRLPRFIILVTGQSCVGKDHFARTCVPVFESKDLSVQIISISDTIKGEYAAETNTELIRLLHDRAYKEQHRPALTAFFQAKRQQIPQLPQENFLGAVYSAEGADVLLITGMRDDSPITTFSQLIPESRMIEVRVEASQETRTQRGSQEVTSHRDVHSQRNDHGMEHLDGLNSRPTFIFENDKHGDSSIVSFVESSLLPYFHEDLWTLGNMVRQVPDFPRTGIEFRHVLEIAQQKGGLKLCTSLLRAHAPHDWSKIDRIVCCEAGGFLFASVLALQVDIPLVIVREAGKLPPPTISVTKSSSHVSYSAAEDAKEKRIEMDKDSIANGDSVILIDDVLATGKTLLAVLQLLGSAGVRSESVSVLVVAEFPIHRGRELLRRHGFGGVGIKSLLVYGGY</sequence>
<keyword evidence="3" id="KW-0274">FAD</keyword>
<dbReference type="InterPro" id="IPR036318">
    <property type="entry name" value="FAD-bd_PCMH-like_sf"/>
</dbReference>
<dbReference type="Gene3D" id="3.40.50.2020">
    <property type="match status" value="1"/>
</dbReference>
<dbReference type="PANTHER" id="PTHR42973">
    <property type="entry name" value="BINDING OXIDOREDUCTASE, PUTATIVE (AFU_ORTHOLOGUE AFUA_1G17690)-RELATED"/>
    <property type="match status" value="1"/>
</dbReference>
<dbReference type="SUPFAM" id="SSF53335">
    <property type="entry name" value="S-adenosyl-L-methionine-dependent methyltransferases"/>
    <property type="match status" value="1"/>
</dbReference>
<proteinExistence type="inferred from homology"/>
<feature type="region of interest" description="Disordered" evidence="5">
    <location>
        <begin position="899"/>
        <end position="927"/>
    </location>
</feature>
<dbReference type="PROSITE" id="PS51387">
    <property type="entry name" value="FAD_PCMH"/>
    <property type="match status" value="1"/>
</dbReference>
<protein>
    <submittedName>
        <fullName evidence="7">Phosphoribosyl transferase domain protein</fullName>
    </submittedName>
</protein>
<keyword evidence="7" id="KW-0808">Transferase</keyword>
<dbReference type="SUPFAM" id="SSF56176">
    <property type="entry name" value="FAD-binding/transporter-associated domain-like"/>
    <property type="match status" value="1"/>
</dbReference>
<dbReference type="GO" id="GO:0004631">
    <property type="term" value="F:phosphomevalonate kinase activity"/>
    <property type="evidence" value="ECO:0007669"/>
    <property type="project" value="InterPro"/>
</dbReference>
<evidence type="ECO:0000259" key="6">
    <source>
        <dbReference type="PROSITE" id="PS51387"/>
    </source>
</evidence>
<dbReference type="Pfam" id="PF00156">
    <property type="entry name" value="Pribosyltran"/>
    <property type="match status" value="1"/>
</dbReference>
<dbReference type="InterPro" id="IPR029057">
    <property type="entry name" value="PRTase-like"/>
</dbReference>
<evidence type="ECO:0000313" key="7">
    <source>
        <dbReference type="EMBL" id="KAG9244861.1"/>
    </source>
</evidence>
<evidence type="ECO:0000256" key="2">
    <source>
        <dbReference type="ARBA" id="ARBA00022630"/>
    </source>
</evidence>
<dbReference type="AlphaFoldDB" id="A0A9P8CGW5"/>
<organism evidence="7 8">
    <name type="scientific">Calycina marina</name>
    <dbReference type="NCBI Taxonomy" id="1763456"/>
    <lineage>
        <taxon>Eukaryota</taxon>
        <taxon>Fungi</taxon>
        <taxon>Dikarya</taxon>
        <taxon>Ascomycota</taxon>
        <taxon>Pezizomycotina</taxon>
        <taxon>Leotiomycetes</taxon>
        <taxon>Helotiales</taxon>
        <taxon>Pezizellaceae</taxon>
        <taxon>Calycina</taxon>
    </lineage>
</organism>
<accession>A0A9P8CGW5</accession>
<evidence type="ECO:0000256" key="4">
    <source>
        <dbReference type="ARBA" id="ARBA00023002"/>
    </source>
</evidence>
<dbReference type="GO" id="GO:0016491">
    <property type="term" value="F:oxidoreductase activity"/>
    <property type="evidence" value="ECO:0007669"/>
    <property type="project" value="UniProtKB-KW"/>
</dbReference>
<dbReference type="InterPro" id="IPR027417">
    <property type="entry name" value="P-loop_NTPase"/>
</dbReference>
<dbReference type="EMBL" id="MU253879">
    <property type="protein sequence ID" value="KAG9244861.1"/>
    <property type="molecule type" value="Genomic_DNA"/>
</dbReference>
<keyword evidence="2" id="KW-0285">Flavoprotein</keyword>
<dbReference type="Proteomes" id="UP000887226">
    <property type="component" value="Unassembled WGS sequence"/>
</dbReference>
<dbReference type="InterPro" id="IPR006094">
    <property type="entry name" value="Oxid_FAD_bind_N"/>
</dbReference>
<dbReference type="InterPro" id="IPR016169">
    <property type="entry name" value="FAD-bd_PCMH_sub2"/>
</dbReference>
<dbReference type="SUPFAM" id="SSF53271">
    <property type="entry name" value="PRTase-like"/>
    <property type="match status" value="1"/>
</dbReference>
<evidence type="ECO:0000313" key="8">
    <source>
        <dbReference type="Proteomes" id="UP000887226"/>
    </source>
</evidence>
<reference evidence="7" key="1">
    <citation type="journal article" date="2021" name="IMA Fungus">
        <title>Genomic characterization of three marine fungi, including Emericellopsis atlantica sp. nov. with signatures of a generalist lifestyle and marine biomass degradation.</title>
        <authorList>
            <person name="Hagestad O.C."/>
            <person name="Hou L."/>
            <person name="Andersen J.H."/>
            <person name="Hansen E.H."/>
            <person name="Altermark B."/>
            <person name="Li C."/>
            <person name="Kuhnert E."/>
            <person name="Cox R.J."/>
            <person name="Crous P.W."/>
            <person name="Spatafora J.W."/>
            <person name="Lail K."/>
            <person name="Amirebrahimi M."/>
            <person name="Lipzen A."/>
            <person name="Pangilinan J."/>
            <person name="Andreopoulos W."/>
            <person name="Hayes R.D."/>
            <person name="Ng V."/>
            <person name="Grigoriev I.V."/>
            <person name="Jackson S.A."/>
            <person name="Sutton T.D.S."/>
            <person name="Dobson A.D.W."/>
            <person name="Rama T."/>
        </authorList>
    </citation>
    <scope>NUCLEOTIDE SEQUENCE</scope>
    <source>
        <strain evidence="7">TRa3180A</strain>
    </source>
</reference>
<feature type="compositionally biased region" description="Basic and acidic residues" evidence="5">
    <location>
        <begin position="911"/>
        <end position="927"/>
    </location>
</feature>
<dbReference type="InterPro" id="IPR029063">
    <property type="entry name" value="SAM-dependent_MTases_sf"/>
</dbReference>
<dbReference type="InterPro" id="IPR016166">
    <property type="entry name" value="FAD-bd_PCMH"/>
</dbReference>
<dbReference type="CDD" id="cd06223">
    <property type="entry name" value="PRTases_typeI"/>
    <property type="match status" value="1"/>
</dbReference>
<evidence type="ECO:0000256" key="5">
    <source>
        <dbReference type="SAM" id="MobiDB-lite"/>
    </source>
</evidence>
<feature type="domain" description="FAD-binding PCMH-type" evidence="6">
    <location>
        <begin position="312"/>
        <end position="504"/>
    </location>
</feature>
<dbReference type="Gene3D" id="3.40.50.150">
    <property type="entry name" value="Vaccinia Virus protein VP39"/>
    <property type="match status" value="1"/>
</dbReference>
<dbReference type="Pfam" id="PF04275">
    <property type="entry name" value="P-mevalo_kinase"/>
    <property type="match status" value="1"/>
</dbReference>
<evidence type="ECO:0000256" key="1">
    <source>
        <dbReference type="ARBA" id="ARBA00005466"/>
    </source>
</evidence>
<dbReference type="GO" id="GO:0005737">
    <property type="term" value="C:cytoplasm"/>
    <property type="evidence" value="ECO:0007669"/>
    <property type="project" value="InterPro"/>
</dbReference>
<name>A0A9P8CGW5_9HELO</name>